<proteinExistence type="predicted"/>
<organism evidence="2 3">
    <name type="scientific">Hymenobacter rigui</name>
    <dbReference type="NCBI Taxonomy" id="334424"/>
    <lineage>
        <taxon>Bacteria</taxon>
        <taxon>Pseudomonadati</taxon>
        <taxon>Bacteroidota</taxon>
        <taxon>Cytophagia</taxon>
        <taxon>Cytophagales</taxon>
        <taxon>Hymenobacteraceae</taxon>
        <taxon>Hymenobacter</taxon>
    </lineage>
</organism>
<dbReference type="AlphaFoldDB" id="A0A428KSJ5"/>
<gene>
    <name evidence="2" type="ORF">EI291_08370</name>
</gene>
<dbReference type="RefSeq" id="WP_125419351.1">
    <property type="nucleotide sequence ID" value="NZ_RWIT01000003.1"/>
</dbReference>
<sequence>MHPHQALLNRFYQAFQRRDHAAMAACYHPEATFEDAAFHLKGAEIGQMWRMLCERGGDLRLAYNDVWADEQTGRATWDARYTFSKTRRKVHNHVQARFTFQDGLIRTHHDEFSFWRWSRQALGPMGWLLGWSGFLQAKVRKTTREGLEQFMARPKQ</sequence>
<evidence type="ECO:0000259" key="1">
    <source>
        <dbReference type="Pfam" id="PF12680"/>
    </source>
</evidence>
<evidence type="ECO:0000313" key="3">
    <source>
        <dbReference type="Proteomes" id="UP000273500"/>
    </source>
</evidence>
<evidence type="ECO:0000313" key="2">
    <source>
        <dbReference type="EMBL" id="RSK49496.1"/>
    </source>
</evidence>
<protein>
    <submittedName>
        <fullName evidence="2">Nuclear transport factor 2 family protein</fullName>
    </submittedName>
</protein>
<name>A0A428KSJ5_9BACT</name>
<accession>A0A428KSJ5</accession>
<dbReference type="OrthoDB" id="391735at2"/>
<reference evidence="2 3" key="1">
    <citation type="submission" date="2018-12" db="EMBL/GenBank/DDBJ databases">
        <authorList>
            <person name="Feng G."/>
            <person name="Zhu H."/>
        </authorList>
    </citation>
    <scope>NUCLEOTIDE SEQUENCE [LARGE SCALE GENOMIC DNA]</scope>
    <source>
        <strain evidence="2 3">KCTC 12533</strain>
    </source>
</reference>
<dbReference type="InterPro" id="IPR037401">
    <property type="entry name" value="SnoaL-like"/>
</dbReference>
<keyword evidence="3" id="KW-1185">Reference proteome</keyword>
<dbReference type="EMBL" id="RWIT01000003">
    <property type="protein sequence ID" value="RSK49496.1"/>
    <property type="molecule type" value="Genomic_DNA"/>
</dbReference>
<comment type="caution">
    <text evidence="2">The sequence shown here is derived from an EMBL/GenBank/DDBJ whole genome shotgun (WGS) entry which is preliminary data.</text>
</comment>
<dbReference type="Pfam" id="PF12680">
    <property type="entry name" value="SnoaL_2"/>
    <property type="match status" value="1"/>
</dbReference>
<dbReference type="Gene3D" id="3.10.450.50">
    <property type="match status" value="1"/>
</dbReference>
<dbReference type="SUPFAM" id="SSF54427">
    <property type="entry name" value="NTF2-like"/>
    <property type="match status" value="1"/>
</dbReference>
<dbReference type="Proteomes" id="UP000273500">
    <property type="component" value="Unassembled WGS sequence"/>
</dbReference>
<dbReference type="InterPro" id="IPR032710">
    <property type="entry name" value="NTF2-like_dom_sf"/>
</dbReference>
<feature type="domain" description="SnoaL-like" evidence="1">
    <location>
        <begin position="9"/>
        <end position="108"/>
    </location>
</feature>